<protein>
    <submittedName>
        <fullName evidence="1">Uncharacterized protein</fullName>
    </submittedName>
</protein>
<name>A0AAD8IRM1_9APIA</name>
<sequence>MSVYTQSVRLNDVSNRKVPKLHSMSLSTSLRELHNHILNSMRLHLYGITSMHVLSRFNLPFQGALKTIQGRLTDGAWTIADSSLDLHDPRLLAMTAAEHHLLEAGYDDSDANGAAFFRSVTLIPKALLLLRHVLAMGDIDSDDVPYVDLPRESKSAGGSRMTLVEVQGIVEFIQAAKRVEISWW</sequence>
<gene>
    <name evidence="1" type="ORF">POM88_019040</name>
</gene>
<proteinExistence type="predicted"/>
<dbReference type="AlphaFoldDB" id="A0AAD8IRM1"/>
<dbReference type="EMBL" id="JAUIZM010000004">
    <property type="protein sequence ID" value="KAK1390862.1"/>
    <property type="molecule type" value="Genomic_DNA"/>
</dbReference>
<reference evidence="1" key="2">
    <citation type="submission" date="2023-05" db="EMBL/GenBank/DDBJ databases">
        <authorList>
            <person name="Schelkunov M.I."/>
        </authorList>
    </citation>
    <scope>NUCLEOTIDE SEQUENCE</scope>
    <source>
        <strain evidence="1">Hsosn_3</strain>
        <tissue evidence="1">Leaf</tissue>
    </source>
</reference>
<comment type="caution">
    <text evidence="1">The sequence shown here is derived from an EMBL/GenBank/DDBJ whole genome shotgun (WGS) entry which is preliminary data.</text>
</comment>
<evidence type="ECO:0000313" key="2">
    <source>
        <dbReference type="Proteomes" id="UP001237642"/>
    </source>
</evidence>
<keyword evidence="2" id="KW-1185">Reference proteome</keyword>
<dbReference type="Proteomes" id="UP001237642">
    <property type="component" value="Unassembled WGS sequence"/>
</dbReference>
<evidence type="ECO:0000313" key="1">
    <source>
        <dbReference type="EMBL" id="KAK1390862.1"/>
    </source>
</evidence>
<reference evidence="1" key="1">
    <citation type="submission" date="2023-02" db="EMBL/GenBank/DDBJ databases">
        <title>Genome of toxic invasive species Heracleum sosnowskyi carries increased number of genes despite the absence of recent whole-genome duplications.</title>
        <authorList>
            <person name="Schelkunov M."/>
            <person name="Shtratnikova V."/>
            <person name="Makarenko M."/>
            <person name="Klepikova A."/>
            <person name="Omelchenko D."/>
            <person name="Novikova G."/>
            <person name="Obukhova E."/>
            <person name="Bogdanov V."/>
            <person name="Penin A."/>
            <person name="Logacheva M."/>
        </authorList>
    </citation>
    <scope>NUCLEOTIDE SEQUENCE</scope>
    <source>
        <strain evidence="1">Hsosn_3</strain>
        <tissue evidence="1">Leaf</tissue>
    </source>
</reference>
<accession>A0AAD8IRM1</accession>
<dbReference type="Pfam" id="PF12428">
    <property type="entry name" value="DUF3675"/>
    <property type="match status" value="1"/>
</dbReference>
<organism evidence="1 2">
    <name type="scientific">Heracleum sosnowskyi</name>
    <dbReference type="NCBI Taxonomy" id="360622"/>
    <lineage>
        <taxon>Eukaryota</taxon>
        <taxon>Viridiplantae</taxon>
        <taxon>Streptophyta</taxon>
        <taxon>Embryophyta</taxon>
        <taxon>Tracheophyta</taxon>
        <taxon>Spermatophyta</taxon>
        <taxon>Magnoliopsida</taxon>
        <taxon>eudicotyledons</taxon>
        <taxon>Gunneridae</taxon>
        <taxon>Pentapetalae</taxon>
        <taxon>asterids</taxon>
        <taxon>campanulids</taxon>
        <taxon>Apiales</taxon>
        <taxon>Apiaceae</taxon>
        <taxon>Apioideae</taxon>
        <taxon>apioid superclade</taxon>
        <taxon>Tordylieae</taxon>
        <taxon>Tordyliinae</taxon>
        <taxon>Heracleum</taxon>
    </lineage>
</organism>
<dbReference type="InterPro" id="IPR022143">
    <property type="entry name" value="DUF3675"/>
</dbReference>